<gene>
    <name evidence="2" type="ORF">FRX31_010587</name>
</gene>
<feature type="compositionally biased region" description="Acidic residues" evidence="1">
    <location>
        <begin position="23"/>
        <end position="32"/>
    </location>
</feature>
<dbReference type="AlphaFoldDB" id="A0A7J6WR34"/>
<accession>A0A7J6WR34</accession>
<comment type="caution">
    <text evidence="2">The sequence shown here is derived from an EMBL/GenBank/DDBJ whole genome shotgun (WGS) entry which is preliminary data.</text>
</comment>
<reference evidence="2 3" key="1">
    <citation type="submission" date="2020-06" db="EMBL/GenBank/DDBJ databases">
        <title>Transcriptomic and genomic resources for Thalictrum thalictroides and T. hernandezii: Facilitating candidate gene discovery in an emerging model plant lineage.</title>
        <authorList>
            <person name="Arias T."/>
            <person name="Riano-Pachon D.M."/>
            <person name="Di Stilio V.S."/>
        </authorList>
    </citation>
    <scope>NUCLEOTIDE SEQUENCE [LARGE SCALE GENOMIC DNA]</scope>
    <source>
        <strain evidence="3">cv. WT478/WT964</strain>
        <tissue evidence="2">Leaves</tissue>
    </source>
</reference>
<dbReference type="EMBL" id="JABWDY010011402">
    <property type="protein sequence ID" value="KAF5199826.1"/>
    <property type="molecule type" value="Genomic_DNA"/>
</dbReference>
<organism evidence="2 3">
    <name type="scientific">Thalictrum thalictroides</name>
    <name type="common">Rue-anemone</name>
    <name type="synonym">Anemone thalictroides</name>
    <dbReference type="NCBI Taxonomy" id="46969"/>
    <lineage>
        <taxon>Eukaryota</taxon>
        <taxon>Viridiplantae</taxon>
        <taxon>Streptophyta</taxon>
        <taxon>Embryophyta</taxon>
        <taxon>Tracheophyta</taxon>
        <taxon>Spermatophyta</taxon>
        <taxon>Magnoliopsida</taxon>
        <taxon>Ranunculales</taxon>
        <taxon>Ranunculaceae</taxon>
        <taxon>Thalictroideae</taxon>
        <taxon>Thalictrum</taxon>
    </lineage>
</organism>
<name>A0A7J6WR34_THATH</name>
<evidence type="ECO:0000256" key="1">
    <source>
        <dbReference type="SAM" id="MobiDB-lite"/>
    </source>
</evidence>
<sequence>MGVKIIAYDCCESVSEAVSAEGSETDSDDYSEVDSGANSVEGQGSDADSGDDREADCMADSDTDDVLEEGKNMLMLLGGLVNAKSLMVSAPLLEYCAPWLKRSGTVVPRMELVTSADGLTKSET</sequence>
<keyword evidence="3" id="KW-1185">Reference proteome</keyword>
<feature type="region of interest" description="Disordered" evidence="1">
    <location>
        <begin position="18"/>
        <end position="58"/>
    </location>
</feature>
<proteinExistence type="predicted"/>
<evidence type="ECO:0000313" key="2">
    <source>
        <dbReference type="EMBL" id="KAF5199826.1"/>
    </source>
</evidence>
<protein>
    <submittedName>
        <fullName evidence="2">Uncharacterized protein</fullName>
    </submittedName>
</protein>
<evidence type="ECO:0000313" key="3">
    <source>
        <dbReference type="Proteomes" id="UP000554482"/>
    </source>
</evidence>
<dbReference type="Proteomes" id="UP000554482">
    <property type="component" value="Unassembled WGS sequence"/>
</dbReference>